<evidence type="ECO:0000259" key="7">
    <source>
        <dbReference type="PROSITE" id="PS52019"/>
    </source>
</evidence>
<sequence>MTTPDEAEELIAVVGIGLAVPGACGPAGMWRMLNGTRDAFSEPGDRFRLPHFWSDDPDEDDKTYARRAGYLHGFRPHPDLEKEEAATGPGRDDAARWLRHALLQAREHVRTGPDRRCAAYIGAWPGGSQSLVESVLVDAVTRPLPDARQAARVREALFGHYPHALPPDRAATPDTVVREVLSRLPEPVTESCVVDTACASSLYAVDLGVKALLAGDCEIAYCGGVTVVDPTTAVMFAKLHGLSPRGRVRAFTEAADGTLFSDGAGVVALKTLRRATRDGDTVHGVLLGFGGAADGRGKSISAPNPDGQRRAIQRARSVSSVTPDQVDWVVAHGTGTPAGDGVESQILSALGPSSGQLCTSNKPVFGHTGWTAGVVSLIHALLGLRHGWVPAQFGAREAADRPAGGLRVPAGPVRFRPRGGGRRTVGVSAFGFGGTNAHLLVTDRPEGPGLRSAPPRTGDDDLVLVGWSAHLPGAPSGDALRDWLRGRGAAPAATFPWPYPAPPPAEARLSARTLPVVDPGQLMALQAAARFVGDHGELWAGLRETTGVIAAHTGMPRGLVGTALRCYARDTAALLDQHTGEPGFAEAARILEKERLRFPACTEDSQAGVLPNVIGSRIAARYDLHGPTLAVDAGVDGTLTALRAARRYLETGELDLALVLAVNGNASAVNAALARTATVPLAEGAFLLAVTTGRLAGHHGWRARARLSFTRAEAGDGAAPARPAPARSYLAADHAVALLRAVESGTAARLPGRHHDTVLTVEPVGAAHTPAPRPRPPRLTTRYARDLVLAPDPPPRDPAAGPSLPPRGLVLAESAEVADRIRADADASGSTLLALPPGGDGRVAERDREALLAAADRAAPSLTVVCGLSGLPLHRALALHEMTFLAVRRLWPRWGPDSSLAVLLGDAVATAPPAPAAALFEGLVKSLRWERPDRAAITLTTDEALDGTLLARAAAERAARPIPPPVVRRLRGERRTEVLYPAPLPAALPSLPLPDDCVGVVTGGTGGLAQELLTALPQRLRPHLWLLGRTSLAGRAPGEGDGAGDGPAPANRPDLIREIRKDCPGLPMREVVARADALLRRRTVHRALRRLRARFGDEHVHYAVCDMTDAGSVREAVDRILGTHGRVDFVLHAAGQVASTLLAGKSPEAFRTVRDTKVLGHHHLERALASHPPRLWCNIGSYSGTAGAPGDTDYASANAYLASVAEAATGPAQTTIGFTMWRQTGMGADDLFQEHVARQGRFTPISTQEGAAQFTAEIQAAPLAGGAAVYLGPAERDRLRQHRPGLVRDERPPYASTRQRPAWWARRPAAAGEAEWTHLADPRLERHLFDHLVGGKPTVPATFILDLAAHAAEALVPGAFTTGFRDARFDTFIRPFARKVPAPLRIRARVAPDRPGDTGPPRAAVTVSIHSDVLDPRGGMRPGALRHFRTLVLLDRTPRANPPRRPAPRPHAPVPARDAYASPDAPVSLRGPFRNLSDCRVDTTTAHGTWTPSLAGHPWLRTMTTPALLLCAALRTLALRPPRAAHRPLFVPRAIGRVELYTDGANDHDLLLRHGHSLGVSADGTGTCRGTTPDGHVLAELSEVDLADLADPPPEAGTDRPDPATGGRAS</sequence>
<gene>
    <name evidence="8" type="primary">sle_59850</name>
</gene>
<dbReference type="RefSeq" id="WP_049976824.1">
    <property type="nucleotide sequence ID" value="NZ_AZSD01000236.1"/>
</dbReference>
<feature type="region of interest" description="Disordered" evidence="5">
    <location>
        <begin position="1437"/>
        <end position="1467"/>
    </location>
</feature>
<dbReference type="GO" id="GO:0006633">
    <property type="term" value="P:fatty acid biosynthetic process"/>
    <property type="evidence" value="ECO:0007669"/>
    <property type="project" value="TreeGrafter"/>
</dbReference>
<dbReference type="InterPro" id="IPR014030">
    <property type="entry name" value="Ketoacyl_synth_N"/>
</dbReference>
<keyword evidence="2" id="KW-0597">Phosphoprotein</keyword>
<dbReference type="SUPFAM" id="SSF53901">
    <property type="entry name" value="Thiolase-like"/>
    <property type="match status" value="2"/>
</dbReference>
<dbReference type="InterPro" id="IPR020841">
    <property type="entry name" value="PKS_Beta-ketoAc_synthase_dom"/>
</dbReference>
<feature type="region of interest" description="Disordered" evidence="5">
    <location>
        <begin position="1586"/>
        <end position="1610"/>
    </location>
</feature>
<accession>A0A0F7W851</accession>
<dbReference type="GO" id="GO:0004312">
    <property type="term" value="F:fatty acid synthase activity"/>
    <property type="evidence" value="ECO:0007669"/>
    <property type="project" value="TreeGrafter"/>
</dbReference>
<evidence type="ECO:0000313" key="9">
    <source>
        <dbReference type="Proteomes" id="UP000035016"/>
    </source>
</evidence>
<feature type="region of interest" description="N-terminal hotdog fold" evidence="3">
    <location>
        <begin position="1300"/>
        <end position="1432"/>
    </location>
</feature>
<dbReference type="PROSITE" id="PS52019">
    <property type="entry name" value="PKS_MFAS_DH"/>
    <property type="match status" value="1"/>
</dbReference>
<dbReference type="InterPro" id="IPR042104">
    <property type="entry name" value="PKS_dehydratase_sf"/>
</dbReference>
<evidence type="ECO:0000256" key="1">
    <source>
        <dbReference type="ARBA" id="ARBA00022450"/>
    </source>
</evidence>
<dbReference type="Gene3D" id="3.10.129.110">
    <property type="entry name" value="Polyketide synthase dehydratase"/>
    <property type="match status" value="1"/>
</dbReference>
<dbReference type="Pfam" id="PF00109">
    <property type="entry name" value="ketoacyl-synt"/>
    <property type="match status" value="3"/>
</dbReference>
<evidence type="ECO:0000256" key="2">
    <source>
        <dbReference type="ARBA" id="ARBA00022553"/>
    </source>
</evidence>
<dbReference type="InterPro" id="IPR014031">
    <property type="entry name" value="Ketoacyl_synth_C"/>
</dbReference>
<dbReference type="InterPro" id="IPR057326">
    <property type="entry name" value="KR_dom"/>
</dbReference>
<dbReference type="EMBL" id="LN831790">
    <property type="protein sequence ID" value="CQR65441.1"/>
    <property type="molecule type" value="Genomic_DNA"/>
</dbReference>
<feature type="domain" description="PKS/mFAS DH" evidence="7">
    <location>
        <begin position="1300"/>
        <end position="1595"/>
    </location>
</feature>
<evidence type="ECO:0000313" key="8">
    <source>
        <dbReference type="EMBL" id="CQR65441.1"/>
    </source>
</evidence>
<evidence type="ECO:0000259" key="6">
    <source>
        <dbReference type="PROSITE" id="PS52004"/>
    </source>
</evidence>
<dbReference type="InterPro" id="IPR050091">
    <property type="entry name" value="PKS_NRPS_Biosynth_Enz"/>
</dbReference>
<dbReference type="SUPFAM" id="SSF51735">
    <property type="entry name" value="NAD(P)-binding Rossmann-fold domains"/>
    <property type="match status" value="2"/>
</dbReference>
<keyword evidence="4" id="KW-0808">Transferase</keyword>
<feature type="domain" description="Ketosynthase family 3 (KS3)" evidence="6">
    <location>
        <begin position="8"/>
        <end position="443"/>
    </location>
</feature>
<evidence type="ECO:0000256" key="3">
    <source>
        <dbReference type="PROSITE-ProRule" id="PRU01363"/>
    </source>
</evidence>
<dbReference type="Gene3D" id="3.40.50.720">
    <property type="entry name" value="NAD(P)-binding Rossmann-like Domain"/>
    <property type="match status" value="1"/>
</dbReference>
<comment type="similarity">
    <text evidence="4">Belongs to the thiolase-like superfamily. Beta-ketoacyl-ACP synthases family.</text>
</comment>
<comment type="caution">
    <text evidence="3">Lacks conserved residue(s) required for the propagation of feature annotation.</text>
</comment>
<dbReference type="CDD" id="cd00833">
    <property type="entry name" value="PKS"/>
    <property type="match status" value="1"/>
</dbReference>
<dbReference type="KEGG" id="sle:sle_59850"/>
<dbReference type="InterPro" id="IPR016039">
    <property type="entry name" value="Thiolase-like"/>
</dbReference>
<dbReference type="PROSITE" id="PS52004">
    <property type="entry name" value="KS3_2"/>
    <property type="match status" value="1"/>
</dbReference>
<dbReference type="InterPro" id="IPR036291">
    <property type="entry name" value="NAD(P)-bd_dom_sf"/>
</dbReference>
<dbReference type="Pfam" id="PF08659">
    <property type="entry name" value="KR"/>
    <property type="match status" value="1"/>
</dbReference>
<keyword evidence="1" id="KW-0596">Phosphopantetheine</keyword>
<dbReference type="SMART" id="SM00825">
    <property type="entry name" value="PKS_KS"/>
    <property type="match status" value="1"/>
</dbReference>
<dbReference type="SMART" id="SM00822">
    <property type="entry name" value="PKS_KR"/>
    <property type="match status" value="1"/>
</dbReference>
<dbReference type="InterPro" id="IPR013968">
    <property type="entry name" value="PKS_KR"/>
</dbReference>
<dbReference type="InterPro" id="IPR049900">
    <property type="entry name" value="PKS_mFAS_DH"/>
</dbReference>
<dbReference type="Proteomes" id="UP000035016">
    <property type="component" value="Chromosome Chromosome"/>
</dbReference>
<reference evidence="8 9" key="1">
    <citation type="submission" date="2015-02" db="EMBL/GenBank/DDBJ databases">
        <authorList>
            <person name="Gomez-Escribano P.J."/>
        </authorList>
    </citation>
    <scope>NUCLEOTIDE SEQUENCE [LARGE SCALE GENOMIC DNA]</scope>
    <source>
        <strain evidence="9">C34 (DSM 42122 / NRRL B-24963)</strain>
    </source>
</reference>
<dbReference type="PANTHER" id="PTHR43775">
    <property type="entry name" value="FATTY ACID SYNTHASE"/>
    <property type="match status" value="1"/>
</dbReference>
<dbReference type="PANTHER" id="PTHR43775:SF37">
    <property type="entry name" value="SI:DKEY-61P9.11"/>
    <property type="match status" value="1"/>
</dbReference>
<evidence type="ECO:0000256" key="5">
    <source>
        <dbReference type="SAM" id="MobiDB-lite"/>
    </source>
</evidence>
<evidence type="ECO:0000256" key="4">
    <source>
        <dbReference type="RuleBase" id="RU003694"/>
    </source>
</evidence>
<dbReference type="Pfam" id="PF02801">
    <property type="entry name" value="Ketoacyl-synt_C"/>
    <property type="match status" value="1"/>
</dbReference>
<dbReference type="Gene3D" id="3.40.47.10">
    <property type="match status" value="2"/>
</dbReference>
<feature type="region of interest" description="C-terminal hotdog fold" evidence="3">
    <location>
        <begin position="1451"/>
        <end position="1595"/>
    </location>
</feature>
<proteinExistence type="inferred from homology"/>
<organism evidence="8 9">
    <name type="scientific">Streptomyces leeuwenhoekii</name>
    <dbReference type="NCBI Taxonomy" id="1437453"/>
    <lineage>
        <taxon>Bacteria</taxon>
        <taxon>Bacillati</taxon>
        <taxon>Actinomycetota</taxon>
        <taxon>Actinomycetes</taxon>
        <taxon>Kitasatosporales</taxon>
        <taxon>Streptomycetaceae</taxon>
        <taxon>Streptomyces</taxon>
    </lineage>
</organism>
<feature type="compositionally biased region" description="Pro residues" evidence="5">
    <location>
        <begin position="1440"/>
        <end position="1453"/>
    </location>
</feature>
<name>A0A0F7W851_STRLW</name>
<protein>
    <submittedName>
        <fullName evidence="8">Phenolphthiocerol synthesis polyketide synthase type I Pks15/1</fullName>
    </submittedName>
</protein>